<dbReference type="STRING" id="198616.SAMN05216193_11853"/>
<evidence type="ECO:0000259" key="1">
    <source>
        <dbReference type="Pfam" id="PF07883"/>
    </source>
</evidence>
<keyword evidence="3" id="KW-1185">Reference proteome</keyword>
<feature type="domain" description="Cupin type-2" evidence="1">
    <location>
        <begin position="71"/>
        <end position="141"/>
    </location>
</feature>
<dbReference type="InterPro" id="IPR011051">
    <property type="entry name" value="RmlC_Cupin_sf"/>
</dbReference>
<accession>A0A1H0NJ97</accession>
<dbReference type="InterPro" id="IPR014710">
    <property type="entry name" value="RmlC-like_jellyroll"/>
</dbReference>
<dbReference type="Pfam" id="PF07883">
    <property type="entry name" value="Cupin_2"/>
    <property type="match status" value="1"/>
</dbReference>
<dbReference type="RefSeq" id="WP_084313330.1">
    <property type="nucleotide sequence ID" value="NZ_FNIJ01000018.1"/>
</dbReference>
<dbReference type="Gene3D" id="2.60.120.10">
    <property type="entry name" value="Jelly Rolls"/>
    <property type="match status" value="1"/>
</dbReference>
<name>A0A1H0NJ97_9PSED</name>
<dbReference type="AlphaFoldDB" id="A0A1H0NJ97"/>
<gene>
    <name evidence="2" type="ORF">SAMN05216193_11853</name>
</gene>
<protein>
    <submittedName>
        <fullName evidence="2">Cupin domain protein</fullName>
    </submittedName>
</protein>
<proteinExistence type="predicted"/>
<dbReference type="PANTHER" id="PTHR38599:SF1">
    <property type="entry name" value="CUPIN DOMAIN PROTEIN (AFU_ORTHOLOGUE AFUA_3G13620)"/>
    <property type="match status" value="1"/>
</dbReference>
<evidence type="ECO:0000313" key="3">
    <source>
        <dbReference type="Proteomes" id="UP000242957"/>
    </source>
</evidence>
<dbReference type="Proteomes" id="UP000242957">
    <property type="component" value="Unassembled WGS sequence"/>
</dbReference>
<dbReference type="CDD" id="cd02234">
    <property type="entry name" value="cupin_BLR7677-like"/>
    <property type="match status" value="1"/>
</dbReference>
<organism evidence="2 3">
    <name type="scientific">Pseudomonas jinjuensis</name>
    <dbReference type="NCBI Taxonomy" id="198616"/>
    <lineage>
        <taxon>Bacteria</taxon>
        <taxon>Pseudomonadati</taxon>
        <taxon>Pseudomonadota</taxon>
        <taxon>Gammaproteobacteria</taxon>
        <taxon>Pseudomonadales</taxon>
        <taxon>Pseudomonadaceae</taxon>
        <taxon>Pseudomonas</taxon>
    </lineage>
</organism>
<dbReference type="OrthoDB" id="9813436at2"/>
<reference evidence="3" key="1">
    <citation type="submission" date="2016-10" db="EMBL/GenBank/DDBJ databases">
        <authorList>
            <person name="Varghese N."/>
            <person name="Submissions S."/>
        </authorList>
    </citation>
    <scope>NUCLEOTIDE SEQUENCE [LARGE SCALE GENOMIC DNA]</scope>
    <source>
        <strain evidence="3">JCM 21621</strain>
    </source>
</reference>
<sequence>MQIDSVLPRPAIALGLLAAAGVLAWQLALTPQVHLASASGEDARACPATTQTQLSCEPLANAPGKVLTTLLVDFPPRAYTPAHRHPGAVSAFVVRGRVRSQMQGLPAQDYRAGQGWFEPPGELHLFAENPSASEPAQLLATFVTDEGCGPLLIPEDH</sequence>
<dbReference type="SUPFAM" id="SSF51182">
    <property type="entry name" value="RmlC-like cupins"/>
    <property type="match status" value="1"/>
</dbReference>
<dbReference type="EMBL" id="FNIJ01000018">
    <property type="protein sequence ID" value="SDO92495.1"/>
    <property type="molecule type" value="Genomic_DNA"/>
</dbReference>
<dbReference type="PANTHER" id="PTHR38599">
    <property type="entry name" value="CUPIN DOMAIN PROTEIN (AFU_ORTHOLOGUE AFUA_3G13620)"/>
    <property type="match status" value="1"/>
</dbReference>
<dbReference type="InterPro" id="IPR013096">
    <property type="entry name" value="Cupin_2"/>
</dbReference>
<evidence type="ECO:0000313" key="2">
    <source>
        <dbReference type="EMBL" id="SDO92495.1"/>
    </source>
</evidence>